<reference evidence="5" key="2">
    <citation type="submission" date="2025-08" db="UniProtKB">
        <authorList>
            <consortium name="RefSeq"/>
        </authorList>
    </citation>
    <scope>IDENTIFICATION</scope>
    <source>
        <tissue evidence="5">Leaf</tissue>
    </source>
</reference>
<dbReference type="Pfam" id="PF05699">
    <property type="entry name" value="Dimer_Tnp_hAT"/>
    <property type="match status" value="1"/>
</dbReference>
<dbReference type="RefSeq" id="XP_056691935.1">
    <property type="nucleotide sequence ID" value="XM_056835957.1"/>
</dbReference>
<dbReference type="InterPro" id="IPR025525">
    <property type="entry name" value="hAT-like_transposase_RNase-H"/>
</dbReference>
<dbReference type="PANTHER" id="PTHR46481:SF6">
    <property type="entry name" value="ZINC FINGER BED DOMAIN-CONTAINING PROTEIN RICESLEEPER 2-LIKE"/>
    <property type="match status" value="1"/>
</dbReference>
<evidence type="ECO:0000313" key="4">
    <source>
        <dbReference type="Proteomes" id="UP000813463"/>
    </source>
</evidence>
<accession>A0ABM3R8K0</accession>
<feature type="domain" description="hAT-like transposase RNase-H fold" evidence="3">
    <location>
        <begin position="291"/>
        <end position="391"/>
    </location>
</feature>
<evidence type="ECO:0000259" key="2">
    <source>
        <dbReference type="Pfam" id="PF05699"/>
    </source>
</evidence>
<proteinExistence type="predicted"/>
<dbReference type="PANTHER" id="PTHR46481">
    <property type="entry name" value="ZINC FINGER BED DOMAIN-CONTAINING PROTEIN 4"/>
    <property type="match status" value="1"/>
</dbReference>
<evidence type="ECO:0000313" key="5">
    <source>
        <dbReference type="RefSeq" id="XP_056691935.1"/>
    </source>
</evidence>
<dbReference type="Pfam" id="PF14372">
    <property type="entry name" value="hAT-like_RNase-H"/>
    <property type="match status" value="1"/>
</dbReference>
<dbReference type="SUPFAM" id="SSF53098">
    <property type="entry name" value="Ribonuclease H-like"/>
    <property type="match status" value="1"/>
</dbReference>
<name>A0ABM3R8K0_SPIOL</name>
<organism evidence="4 5">
    <name type="scientific">Spinacia oleracea</name>
    <name type="common">Spinach</name>
    <dbReference type="NCBI Taxonomy" id="3562"/>
    <lineage>
        <taxon>Eukaryota</taxon>
        <taxon>Viridiplantae</taxon>
        <taxon>Streptophyta</taxon>
        <taxon>Embryophyta</taxon>
        <taxon>Tracheophyta</taxon>
        <taxon>Spermatophyta</taxon>
        <taxon>Magnoliopsida</taxon>
        <taxon>eudicotyledons</taxon>
        <taxon>Gunneridae</taxon>
        <taxon>Pentapetalae</taxon>
        <taxon>Caryophyllales</taxon>
        <taxon>Chenopodiaceae</taxon>
        <taxon>Chenopodioideae</taxon>
        <taxon>Anserineae</taxon>
        <taxon>Spinacia</taxon>
    </lineage>
</organism>
<keyword evidence="4" id="KW-1185">Reference proteome</keyword>
<dbReference type="GeneID" id="110787138"/>
<evidence type="ECO:0000259" key="3">
    <source>
        <dbReference type="Pfam" id="PF14372"/>
    </source>
</evidence>
<gene>
    <name evidence="5" type="primary">LOC110787138</name>
</gene>
<sequence>MTLSGGYEVHCKYCKTHKFVYDSIMGTSNAKRHYLKCPSYLECMSNNPNGLAGTNFDQKTYLKLFSQSILCHGYPLCMAEHPRTRRLHDYLNPKVKTVCRNTMTKCCMCEYNGLKKQLFDTLGASTSRICLTSDMWSATLIREWGIEKKVFTITVDNATNMDVFAARLECDLNACSPLPLDEGLRVINGCIVKVREGVKYITLTEGRKIKFKQCVVATNSDLKLKLKKDVSTRWNSTFLMLERELLAKEDIDMFAKRDSSYEFYLSSLEWQHIQSMSNFFEHFYLITKLFSGSDYPTANHYFGNILSIEKLLHDVHVDEDLMIQIMASTMQGKFDKYWSNYSVILSFGVIFDPHYKLDSVKNSYSILYVDDEAYSKAQIVLSEFIEMYNFYVKSSTPCASSSSSLQSISRSPLPLASSTPFKTGDIYKNFRATVAPSRVGASEVDAYLSVPLRKHISGEELDILDYWKEQSASYPILSRMAKDVLAIPISFVASESSFSMGGRILTKIRSCLSDKHLEALVTSKNWLDGYDEEEYEYCELDTEPSNLDI</sequence>
<dbReference type="InterPro" id="IPR012337">
    <property type="entry name" value="RNaseH-like_sf"/>
</dbReference>
<dbReference type="InterPro" id="IPR052035">
    <property type="entry name" value="ZnF_BED_domain_contain"/>
</dbReference>
<feature type="domain" description="HAT C-terminal dimerisation" evidence="2">
    <location>
        <begin position="444"/>
        <end position="527"/>
    </location>
</feature>
<reference evidence="4" key="1">
    <citation type="journal article" date="2021" name="Nat. Commun.">
        <title>Genomic analyses provide insights into spinach domestication and the genetic basis of agronomic traits.</title>
        <authorList>
            <person name="Cai X."/>
            <person name="Sun X."/>
            <person name="Xu C."/>
            <person name="Sun H."/>
            <person name="Wang X."/>
            <person name="Ge C."/>
            <person name="Zhang Z."/>
            <person name="Wang Q."/>
            <person name="Fei Z."/>
            <person name="Jiao C."/>
            <person name="Wang Q."/>
        </authorList>
    </citation>
    <scope>NUCLEOTIDE SEQUENCE [LARGE SCALE GENOMIC DNA]</scope>
    <source>
        <strain evidence="4">cv. Varoflay</strain>
    </source>
</reference>
<dbReference type="Proteomes" id="UP000813463">
    <property type="component" value="Chromosome 2"/>
</dbReference>
<dbReference type="InterPro" id="IPR008906">
    <property type="entry name" value="HATC_C_dom"/>
</dbReference>
<evidence type="ECO:0000256" key="1">
    <source>
        <dbReference type="ARBA" id="ARBA00023125"/>
    </source>
</evidence>
<protein>
    <submittedName>
        <fullName evidence="5">Zinc finger BED domain-containing protein RICESLEEPER 2-like</fullName>
    </submittedName>
</protein>
<keyword evidence="1" id="KW-0238">DNA-binding</keyword>